<gene>
    <name evidence="2" type="ORF">PCOR1329_LOCUS13903</name>
</gene>
<feature type="region of interest" description="Disordered" evidence="1">
    <location>
        <begin position="37"/>
        <end position="63"/>
    </location>
</feature>
<reference evidence="2" key="1">
    <citation type="submission" date="2023-10" db="EMBL/GenBank/DDBJ databases">
        <authorList>
            <person name="Chen Y."/>
            <person name="Shah S."/>
            <person name="Dougan E. K."/>
            <person name="Thang M."/>
            <person name="Chan C."/>
        </authorList>
    </citation>
    <scope>NUCLEOTIDE SEQUENCE [LARGE SCALE GENOMIC DNA]</scope>
</reference>
<accession>A0ABN9QQ10</accession>
<organism evidence="2 3">
    <name type="scientific">Prorocentrum cordatum</name>
    <dbReference type="NCBI Taxonomy" id="2364126"/>
    <lineage>
        <taxon>Eukaryota</taxon>
        <taxon>Sar</taxon>
        <taxon>Alveolata</taxon>
        <taxon>Dinophyceae</taxon>
        <taxon>Prorocentrales</taxon>
        <taxon>Prorocentraceae</taxon>
        <taxon>Prorocentrum</taxon>
    </lineage>
</organism>
<evidence type="ECO:0000313" key="3">
    <source>
        <dbReference type="Proteomes" id="UP001189429"/>
    </source>
</evidence>
<feature type="compositionally biased region" description="Low complexity" evidence="1">
    <location>
        <begin position="10"/>
        <end position="22"/>
    </location>
</feature>
<evidence type="ECO:0000256" key="1">
    <source>
        <dbReference type="SAM" id="MobiDB-lite"/>
    </source>
</evidence>
<feature type="region of interest" description="Disordered" evidence="1">
    <location>
        <begin position="1"/>
        <end position="22"/>
    </location>
</feature>
<name>A0ABN9QQ10_9DINO</name>
<dbReference type="EMBL" id="CAUYUJ010004125">
    <property type="protein sequence ID" value="CAK0808253.1"/>
    <property type="molecule type" value="Genomic_DNA"/>
</dbReference>
<protein>
    <submittedName>
        <fullName evidence="2">Uncharacterized protein</fullName>
    </submittedName>
</protein>
<feature type="region of interest" description="Disordered" evidence="1">
    <location>
        <begin position="803"/>
        <end position="825"/>
    </location>
</feature>
<evidence type="ECO:0000313" key="2">
    <source>
        <dbReference type="EMBL" id="CAK0808253.1"/>
    </source>
</evidence>
<proteinExistence type="predicted"/>
<sequence length="874" mass="94693">MPPREASRWAATAGRADGTAAVAAPPAERTLLAGHLRRRRATRSHDVTFEETEDEAGGSASEAEGGALEALGVLHAPLADAQQHSTWMEPPASPEAMLEHRRNLRRTAIAAAGISLQDTLRTYLYLQQAAEQMKNGDWAAAQKAKQARARLAAEARASRAEAKRALLRARGLASLDKTCIEAVLAGGSDSATTGGPPAWASAYAVTEDDRYRFDAYLTGQGPRINNDSRELPNAMPAPLPMLLPPAAPAILQAGYDGGGRRHEDLQSHVARAFKEMGTKVSRQHSGKTCDFTALVEMGSVHIVWCSALPTLLSKTKGVFAARGPCSLEAFRLALAELCRDQIPVAWDPRRELESVKYCFYEASTAARHAIRSRKASTLQGRRFHALVALRAVRLGQPRRLQQTVGCHPRLRAHFSQGLEQRRNIDGLCQHVRALHIKILVRSDLWTHIEPHIQRFEGPLEIDWQIPSILWYDTILHRPNRIPGPDGIPYSTWRNGPAARVLYDVYSLLFTSDIDSLPRSMLGRLVVFLPEGTDPQDPGDGTALVRHPSCTRPLSMSNTDIKPLANAMTIALTSNLSHLVDQVPTCSLEPNHAPPGAAFFCPPSAPTQPPDSNTRAMDGQLVDPDRAFISRPWGSSAVVLMLLLSREPRPTVAPCGNPGHIGDILEAVLGLCVPFNKARLPIRDRFGQARHLAELDFRRLRGHIIPSEVPVKSGVRRILSTSRLEFYKQGGGASLRPSACVVPPRVTSLSRRAVASCAGSGTLGTDHAQAWISGAATLGCRRPPTAAPQNRRVAASFCAAAPSMSSGGQRAPLHPPPPPRRCALGGGGCGKGHFEASQMGVKQMLFRPSEVDASQDLERQVSGATGRRQPRTRPP</sequence>
<keyword evidence="3" id="KW-1185">Reference proteome</keyword>
<comment type="caution">
    <text evidence="2">The sequence shown here is derived from an EMBL/GenBank/DDBJ whole genome shotgun (WGS) entry which is preliminary data.</text>
</comment>
<feature type="region of interest" description="Disordered" evidence="1">
    <location>
        <begin position="847"/>
        <end position="874"/>
    </location>
</feature>
<dbReference type="Proteomes" id="UP001189429">
    <property type="component" value="Unassembled WGS sequence"/>
</dbReference>